<feature type="compositionally biased region" description="Basic residues" evidence="5">
    <location>
        <begin position="108"/>
        <end position="117"/>
    </location>
</feature>
<dbReference type="GO" id="GO:0000978">
    <property type="term" value="F:RNA polymerase II cis-regulatory region sequence-specific DNA binding"/>
    <property type="evidence" value="ECO:0007669"/>
    <property type="project" value="TreeGrafter"/>
</dbReference>
<dbReference type="InterPro" id="IPR050140">
    <property type="entry name" value="SRY-related_HMG-box_TF-like"/>
</dbReference>
<gene>
    <name evidence="7" type="ORF">CLODIP_2_CD00329</name>
</gene>
<feature type="DNA-binding region" description="HMG box" evidence="4">
    <location>
        <begin position="41"/>
        <end position="109"/>
    </location>
</feature>
<dbReference type="OrthoDB" id="6247875at2759"/>
<dbReference type="CDD" id="cd22028">
    <property type="entry name" value="HMG-box_SoxA_SoxB_SoxG"/>
    <property type="match status" value="1"/>
</dbReference>
<organism evidence="7 8">
    <name type="scientific">Cloeon dipterum</name>
    <dbReference type="NCBI Taxonomy" id="197152"/>
    <lineage>
        <taxon>Eukaryota</taxon>
        <taxon>Metazoa</taxon>
        <taxon>Ecdysozoa</taxon>
        <taxon>Arthropoda</taxon>
        <taxon>Hexapoda</taxon>
        <taxon>Insecta</taxon>
        <taxon>Pterygota</taxon>
        <taxon>Palaeoptera</taxon>
        <taxon>Ephemeroptera</taxon>
        <taxon>Pisciforma</taxon>
        <taxon>Baetidae</taxon>
        <taxon>Cloeon</taxon>
    </lineage>
</organism>
<dbReference type="AlphaFoldDB" id="A0A8S1C9F9"/>
<dbReference type="GO" id="GO:0000122">
    <property type="term" value="P:negative regulation of transcription by RNA polymerase II"/>
    <property type="evidence" value="ECO:0007669"/>
    <property type="project" value="TreeGrafter"/>
</dbReference>
<dbReference type="Gene3D" id="1.10.30.10">
    <property type="entry name" value="High mobility group box domain"/>
    <property type="match status" value="1"/>
</dbReference>
<keyword evidence="3 4" id="KW-0539">Nucleus</keyword>
<feature type="domain" description="HMG box" evidence="6">
    <location>
        <begin position="41"/>
        <end position="109"/>
    </location>
</feature>
<evidence type="ECO:0000256" key="3">
    <source>
        <dbReference type="ARBA" id="ARBA00023242"/>
    </source>
</evidence>
<dbReference type="EMBL" id="CADEPI010000030">
    <property type="protein sequence ID" value="CAB3367303.1"/>
    <property type="molecule type" value="Genomic_DNA"/>
</dbReference>
<dbReference type="SMART" id="SM00398">
    <property type="entry name" value="HMG"/>
    <property type="match status" value="1"/>
</dbReference>
<feature type="region of interest" description="Disordered" evidence="5">
    <location>
        <begin position="218"/>
        <end position="244"/>
    </location>
</feature>
<evidence type="ECO:0000256" key="2">
    <source>
        <dbReference type="ARBA" id="ARBA00023125"/>
    </source>
</evidence>
<comment type="caution">
    <text evidence="7">The sequence shown here is derived from an EMBL/GenBank/DDBJ whole genome shotgun (WGS) entry which is preliminary data.</text>
</comment>
<name>A0A8S1C9F9_9INSE</name>
<dbReference type="GO" id="GO:0005634">
    <property type="term" value="C:nucleus"/>
    <property type="evidence" value="ECO:0007669"/>
    <property type="project" value="UniProtKB-SubCell"/>
</dbReference>
<protein>
    <recommendedName>
        <fullName evidence="6">HMG box domain-containing protein</fullName>
    </recommendedName>
</protein>
<dbReference type="PROSITE" id="PS50118">
    <property type="entry name" value="HMG_BOX_2"/>
    <property type="match status" value="1"/>
</dbReference>
<keyword evidence="8" id="KW-1185">Reference proteome</keyword>
<dbReference type="GO" id="GO:0001228">
    <property type="term" value="F:DNA-binding transcription activator activity, RNA polymerase II-specific"/>
    <property type="evidence" value="ECO:0007669"/>
    <property type="project" value="TreeGrafter"/>
</dbReference>
<dbReference type="Proteomes" id="UP000494165">
    <property type="component" value="Unassembled WGS sequence"/>
</dbReference>
<evidence type="ECO:0000259" key="6">
    <source>
        <dbReference type="PROSITE" id="PS50118"/>
    </source>
</evidence>
<feature type="compositionally biased region" description="Gly residues" evidence="5">
    <location>
        <begin position="120"/>
        <end position="133"/>
    </location>
</feature>
<dbReference type="InterPro" id="IPR009071">
    <property type="entry name" value="HMG_box_dom"/>
</dbReference>
<dbReference type="PANTHER" id="PTHR10270:SF324">
    <property type="entry name" value="SOX DOMAIN-CONTAINING PROTEIN DICHAETE-RELATED"/>
    <property type="match status" value="1"/>
</dbReference>
<dbReference type="GO" id="GO:0007420">
    <property type="term" value="P:brain development"/>
    <property type="evidence" value="ECO:0007669"/>
    <property type="project" value="TreeGrafter"/>
</dbReference>
<evidence type="ECO:0000256" key="5">
    <source>
        <dbReference type="SAM" id="MobiDB-lite"/>
    </source>
</evidence>
<dbReference type="SUPFAM" id="SSF47095">
    <property type="entry name" value="HMG-box"/>
    <property type="match status" value="1"/>
</dbReference>
<dbReference type="FunFam" id="1.10.30.10:FF:000002">
    <property type="entry name" value="transcription factor Sox-2"/>
    <property type="match status" value="1"/>
</dbReference>
<accession>A0A8S1C9F9</accession>
<evidence type="ECO:0000256" key="4">
    <source>
        <dbReference type="PROSITE-ProRule" id="PRU00267"/>
    </source>
</evidence>
<keyword evidence="2 4" id="KW-0238">DNA-binding</keyword>
<dbReference type="GO" id="GO:0030182">
    <property type="term" value="P:neuron differentiation"/>
    <property type="evidence" value="ECO:0007669"/>
    <property type="project" value="TreeGrafter"/>
</dbReference>
<evidence type="ECO:0000256" key="1">
    <source>
        <dbReference type="ARBA" id="ARBA00004123"/>
    </source>
</evidence>
<proteinExistence type="predicted"/>
<reference evidence="7 8" key="1">
    <citation type="submission" date="2020-04" db="EMBL/GenBank/DDBJ databases">
        <authorList>
            <person name="Alioto T."/>
            <person name="Alioto T."/>
            <person name="Gomez Garrido J."/>
        </authorList>
    </citation>
    <scope>NUCLEOTIDE SEQUENCE [LARGE SCALE GENOMIC DNA]</scope>
</reference>
<feature type="region of interest" description="Disordered" evidence="5">
    <location>
        <begin position="104"/>
        <end position="135"/>
    </location>
</feature>
<dbReference type="InterPro" id="IPR036910">
    <property type="entry name" value="HMG_box_dom_sf"/>
</dbReference>
<sequence>MNCYGMNTYSGGLPMPLDTSPVVAGAPGGTAAGLAAAAKHIKRPMNAFMVWSRIQRRKIALDNPKMHNSEISKRLGGEWKLLSESEKRPFIDEAKRLRATHMEEHPHYKYRPRRKPKQGGVSGGGGKGHGGAKGACDSHLSTVGSSMPAYSPFALPYLSDSYYHKGLTYPQSAYLSPLAEQRQTHGQPVDAATVKLAASASFVNSFYNTMYGGMQFGDPGNPQHPLTAFHSPKIERDSPPNSYE</sequence>
<comment type="subcellular location">
    <subcellularLocation>
        <location evidence="1">Nucleus</location>
    </subcellularLocation>
</comment>
<dbReference type="Pfam" id="PF00505">
    <property type="entry name" value="HMG_box"/>
    <property type="match status" value="1"/>
</dbReference>
<dbReference type="PANTHER" id="PTHR10270">
    <property type="entry name" value="SOX TRANSCRIPTION FACTOR"/>
    <property type="match status" value="1"/>
</dbReference>
<evidence type="ECO:0000313" key="7">
    <source>
        <dbReference type="EMBL" id="CAB3367303.1"/>
    </source>
</evidence>
<evidence type="ECO:0000313" key="8">
    <source>
        <dbReference type="Proteomes" id="UP000494165"/>
    </source>
</evidence>